<dbReference type="KEGG" id="pnd:Pla175_16710"/>
<keyword evidence="6" id="KW-1185">Reference proteome</keyword>
<keyword evidence="4" id="KW-0503">Monooxygenase</keyword>
<reference evidence="5 6" key="1">
    <citation type="submission" date="2019-02" db="EMBL/GenBank/DDBJ databases">
        <title>Deep-cultivation of Planctomycetes and their phenomic and genomic characterization uncovers novel biology.</title>
        <authorList>
            <person name="Wiegand S."/>
            <person name="Jogler M."/>
            <person name="Boedeker C."/>
            <person name="Pinto D."/>
            <person name="Vollmers J."/>
            <person name="Rivas-Marin E."/>
            <person name="Kohn T."/>
            <person name="Peeters S.H."/>
            <person name="Heuer A."/>
            <person name="Rast P."/>
            <person name="Oberbeckmann S."/>
            <person name="Bunk B."/>
            <person name="Jeske O."/>
            <person name="Meyerdierks A."/>
            <person name="Storesund J.E."/>
            <person name="Kallscheuer N."/>
            <person name="Luecker S."/>
            <person name="Lage O.M."/>
            <person name="Pohl T."/>
            <person name="Merkel B.J."/>
            <person name="Hornburger P."/>
            <person name="Mueller R.-W."/>
            <person name="Bruemmer F."/>
            <person name="Labrenz M."/>
            <person name="Spormann A.M."/>
            <person name="Op den Camp H."/>
            <person name="Overmann J."/>
            <person name="Amann R."/>
            <person name="Jetten M.S.M."/>
            <person name="Mascher T."/>
            <person name="Medema M.H."/>
            <person name="Devos D.P."/>
            <person name="Kaster A.-K."/>
            <person name="Ovreas L."/>
            <person name="Rohde M."/>
            <person name="Galperin M.Y."/>
            <person name="Jogler C."/>
        </authorList>
    </citation>
    <scope>NUCLEOTIDE SEQUENCE [LARGE SCALE GENOMIC DNA]</scope>
    <source>
        <strain evidence="5 6">Pla175</strain>
    </source>
</reference>
<dbReference type="OrthoDB" id="9789468at2"/>
<evidence type="ECO:0000256" key="3">
    <source>
        <dbReference type="PIRSR" id="PIRSR602401-1"/>
    </source>
</evidence>
<dbReference type="GO" id="GO:0016705">
    <property type="term" value="F:oxidoreductase activity, acting on paired donors, with incorporation or reduction of molecular oxygen"/>
    <property type="evidence" value="ECO:0007669"/>
    <property type="project" value="InterPro"/>
</dbReference>
<dbReference type="GO" id="GO:0004497">
    <property type="term" value="F:monooxygenase activity"/>
    <property type="evidence" value="ECO:0007669"/>
    <property type="project" value="UniProtKB-KW"/>
</dbReference>
<accession>A0A518DA47</accession>
<dbReference type="GO" id="GO:0005506">
    <property type="term" value="F:iron ion binding"/>
    <property type="evidence" value="ECO:0007669"/>
    <property type="project" value="InterPro"/>
</dbReference>
<dbReference type="AlphaFoldDB" id="A0A518DA47"/>
<name>A0A518DA47_9BACT</name>
<feature type="binding site" description="axial binding residue" evidence="3">
    <location>
        <position position="405"/>
    </location>
    <ligand>
        <name>heme</name>
        <dbReference type="ChEBI" id="CHEBI:30413"/>
    </ligand>
    <ligandPart>
        <name>Fe</name>
        <dbReference type="ChEBI" id="CHEBI:18248"/>
    </ligandPart>
</feature>
<dbReference type="Proteomes" id="UP000317429">
    <property type="component" value="Chromosome"/>
</dbReference>
<dbReference type="InterPro" id="IPR002401">
    <property type="entry name" value="Cyt_P450_E_grp-I"/>
</dbReference>
<keyword evidence="3 4" id="KW-0349">Heme</keyword>
<evidence type="ECO:0000256" key="2">
    <source>
        <dbReference type="ARBA" id="ARBA00010617"/>
    </source>
</evidence>
<evidence type="ECO:0000313" key="6">
    <source>
        <dbReference type="Proteomes" id="UP000317429"/>
    </source>
</evidence>
<gene>
    <name evidence="5" type="primary">ptlI_2</name>
    <name evidence="5" type="ORF">Pla175_16710</name>
</gene>
<dbReference type="PANTHER" id="PTHR24305:SF166">
    <property type="entry name" value="CYTOCHROME P450 12A4, MITOCHONDRIAL-RELATED"/>
    <property type="match status" value="1"/>
</dbReference>
<sequence>MHQRSPEPHNLAMEATAQPPTESQGGLPVTEGSFADLSKDMFVGIRELHRRHGPIAALDDAGLRIIFLFDPQYNRQVLSDANTFHARFFGIRGPKRSSQRRLTCGLLAMNGEQHRRNRRMLKEPFGLKTIATYRPAIAALARQAADELAPGRSVDMNEEMTRYMLRVTSSILFGLDEPKMAYELGEMIANWVSQLHDIGVGALAPDAGFTAGYEHLLGYAQELEGRVMEMISRRRKDPGQANDVLSILVRMHDEQGGLSDEELVGQSCVLFGAAHMTTAHSLTWTLFLLAQHPSVLRELLGQLPPDEQAGDEVREVDPSALLERVVRESMRVLPASAYSQRITSEFVRVGPFDLAPGTPIVFTPLVTHHLASTFPEPERFLPDRWLQAKPSAYEYHPFGAGPRMCIGGPMAMEVIRTSLPILLRRFGMRVPAGSDVSAEVRSTMLNPQYGMPMELLEPGAAQANPVRGNVNELVDLVEAVDR</sequence>
<dbReference type="InterPro" id="IPR036396">
    <property type="entry name" value="Cyt_P450_sf"/>
</dbReference>
<dbReference type="InterPro" id="IPR001128">
    <property type="entry name" value="Cyt_P450"/>
</dbReference>
<protein>
    <submittedName>
        <fullName evidence="5">Pentalenene oxygenase</fullName>
    </submittedName>
</protein>
<keyword evidence="3 4" id="KW-0408">Iron</keyword>
<dbReference type="PROSITE" id="PS00086">
    <property type="entry name" value="CYTOCHROME_P450"/>
    <property type="match status" value="1"/>
</dbReference>
<evidence type="ECO:0000256" key="4">
    <source>
        <dbReference type="RuleBase" id="RU000461"/>
    </source>
</evidence>
<dbReference type="SUPFAM" id="SSF48264">
    <property type="entry name" value="Cytochrome P450"/>
    <property type="match status" value="1"/>
</dbReference>
<dbReference type="PANTHER" id="PTHR24305">
    <property type="entry name" value="CYTOCHROME P450"/>
    <property type="match status" value="1"/>
</dbReference>
<dbReference type="InterPro" id="IPR050121">
    <property type="entry name" value="Cytochrome_P450_monoxygenase"/>
</dbReference>
<dbReference type="RefSeq" id="WP_145283068.1">
    <property type="nucleotide sequence ID" value="NZ_CP036291.1"/>
</dbReference>
<evidence type="ECO:0000256" key="1">
    <source>
        <dbReference type="ARBA" id="ARBA00001971"/>
    </source>
</evidence>
<dbReference type="Gene3D" id="1.10.630.10">
    <property type="entry name" value="Cytochrome P450"/>
    <property type="match status" value="1"/>
</dbReference>
<evidence type="ECO:0000313" key="5">
    <source>
        <dbReference type="EMBL" id="QDU88296.1"/>
    </source>
</evidence>
<comment type="cofactor">
    <cofactor evidence="1 3">
        <name>heme</name>
        <dbReference type="ChEBI" id="CHEBI:30413"/>
    </cofactor>
</comment>
<keyword evidence="4" id="KW-0560">Oxidoreductase</keyword>
<dbReference type="InterPro" id="IPR017972">
    <property type="entry name" value="Cyt_P450_CS"/>
</dbReference>
<dbReference type="Pfam" id="PF00067">
    <property type="entry name" value="p450"/>
    <property type="match status" value="1"/>
</dbReference>
<dbReference type="GO" id="GO:0020037">
    <property type="term" value="F:heme binding"/>
    <property type="evidence" value="ECO:0007669"/>
    <property type="project" value="InterPro"/>
</dbReference>
<dbReference type="PRINTS" id="PR00463">
    <property type="entry name" value="EP450I"/>
</dbReference>
<proteinExistence type="inferred from homology"/>
<dbReference type="PRINTS" id="PR00385">
    <property type="entry name" value="P450"/>
</dbReference>
<comment type="similarity">
    <text evidence="2 4">Belongs to the cytochrome P450 family.</text>
</comment>
<keyword evidence="3 4" id="KW-0479">Metal-binding</keyword>
<dbReference type="EMBL" id="CP036291">
    <property type="protein sequence ID" value="QDU88296.1"/>
    <property type="molecule type" value="Genomic_DNA"/>
</dbReference>
<organism evidence="5 6">
    <name type="scientific">Pirellulimonas nuda</name>
    <dbReference type="NCBI Taxonomy" id="2528009"/>
    <lineage>
        <taxon>Bacteria</taxon>
        <taxon>Pseudomonadati</taxon>
        <taxon>Planctomycetota</taxon>
        <taxon>Planctomycetia</taxon>
        <taxon>Pirellulales</taxon>
        <taxon>Lacipirellulaceae</taxon>
        <taxon>Pirellulimonas</taxon>
    </lineage>
</organism>